<feature type="compositionally biased region" description="Polar residues" evidence="2">
    <location>
        <begin position="75"/>
        <end position="91"/>
    </location>
</feature>
<feature type="coiled-coil region" evidence="1">
    <location>
        <begin position="44"/>
        <end position="71"/>
    </location>
</feature>
<protein>
    <submittedName>
        <fullName evidence="3">Uncharacterized protein</fullName>
    </submittedName>
</protein>
<dbReference type="AlphaFoldDB" id="A0A8X7N215"/>
<evidence type="ECO:0000313" key="3">
    <source>
        <dbReference type="EMBL" id="KAE8262260.1"/>
    </source>
</evidence>
<name>A0A8X7N215_9BASI</name>
<proteinExistence type="predicted"/>
<reference evidence="3" key="2">
    <citation type="journal article" date="2019" name="IMA Fungus">
        <title>Genome sequencing and comparison of five Tilletia species to identify candidate genes for the detection of regulated species infecting wheat.</title>
        <authorList>
            <person name="Nguyen H.D.T."/>
            <person name="Sultana T."/>
            <person name="Kesanakurti P."/>
            <person name="Hambleton S."/>
        </authorList>
    </citation>
    <scope>NUCLEOTIDE SEQUENCE</scope>
    <source>
        <strain evidence="3">DAOMC 236422</strain>
    </source>
</reference>
<evidence type="ECO:0000313" key="4">
    <source>
        <dbReference type="Proteomes" id="UP000078113"/>
    </source>
</evidence>
<dbReference type="EMBL" id="LWDG02000823">
    <property type="protein sequence ID" value="KAE8262260.1"/>
    <property type="molecule type" value="Genomic_DNA"/>
</dbReference>
<keyword evidence="4" id="KW-1185">Reference proteome</keyword>
<evidence type="ECO:0000256" key="2">
    <source>
        <dbReference type="SAM" id="MobiDB-lite"/>
    </source>
</evidence>
<evidence type="ECO:0000256" key="1">
    <source>
        <dbReference type="SAM" id="Coils"/>
    </source>
</evidence>
<accession>A0A8X7N215</accession>
<comment type="caution">
    <text evidence="3">The sequence shown here is derived from an EMBL/GenBank/DDBJ whole genome shotgun (WGS) entry which is preliminary data.</text>
</comment>
<gene>
    <name evidence="3" type="ORF">A4X09_0g7501</name>
</gene>
<sequence length="116" mass="13242">MPSPDSPFVQCTYDANFLMIFKISCFTRFVLQQLGLIPSDHEYKRRREEIMEAVEKRLQNEINELRRWRRLYSGSEHSGTQASEASTSSVKTEPAEFGFSSGGTADNPLIIDDMSD</sequence>
<keyword evidence="1" id="KW-0175">Coiled coil</keyword>
<feature type="region of interest" description="Disordered" evidence="2">
    <location>
        <begin position="73"/>
        <end position="116"/>
    </location>
</feature>
<dbReference type="Proteomes" id="UP000078113">
    <property type="component" value="Unassembled WGS sequence"/>
</dbReference>
<reference evidence="3" key="1">
    <citation type="submission" date="2016-04" db="EMBL/GenBank/DDBJ databases">
        <authorList>
            <person name="Nguyen H.D."/>
            <person name="Samba Siva P."/>
            <person name="Cullis J."/>
            <person name="Levesque C.A."/>
            <person name="Hambleton S."/>
        </authorList>
    </citation>
    <scope>NUCLEOTIDE SEQUENCE</scope>
    <source>
        <strain evidence="3">DAOMC 236422</strain>
    </source>
</reference>
<organism evidence="3 4">
    <name type="scientific">Tilletia walkeri</name>
    <dbReference type="NCBI Taxonomy" id="117179"/>
    <lineage>
        <taxon>Eukaryota</taxon>
        <taxon>Fungi</taxon>
        <taxon>Dikarya</taxon>
        <taxon>Basidiomycota</taxon>
        <taxon>Ustilaginomycotina</taxon>
        <taxon>Exobasidiomycetes</taxon>
        <taxon>Tilletiales</taxon>
        <taxon>Tilletiaceae</taxon>
        <taxon>Tilletia</taxon>
    </lineage>
</organism>